<evidence type="ECO:0000256" key="1">
    <source>
        <dbReference type="ARBA" id="ARBA00004496"/>
    </source>
</evidence>
<protein>
    <submittedName>
        <fullName evidence="10">Kinesin</fullName>
    </submittedName>
</protein>
<keyword evidence="2" id="KW-0963">Cytoplasm</keyword>
<dbReference type="GO" id="GO:0003777">
    <property type="term" value="F:microtubule motor activity"/>
    <property type="evidence" value="ECO:0007669"/>
    <property type="project" value="InterPro"/>
</dbReference>
<dbReference type="Gene3D" id="1.25.10.10">
    <property type="entry name" value="Leucine-rich Repeat Variant"/>
    <property type="match status" value="1"/>
</dbReference>
<dbReference type="PANTHER" id="PTHR47969">
    <property type="entry name" value="CHROMOSOME-ASSOCIATED KINESIN KIF4A-RELATED"/>
    <property type="match status" value="1"/>
</dbReference>
<dbReference type="GO" id="GO:0005524">
    <property type="term" value="F:ATP binding"/>
    <property type="evidence" value="ECO:0007669"/>
    <property type="project" value="UniProtKB-UniRule"/>
</dbReference>
<keyword evidence="6" id="KW-0505">Motor protein</keyword>
<dbReference type="EMBL" id="JWZX01003400">
    <property type="protein sequence ID" value="KOO20944.1"/>
    <property type="molecule type" value="Genomic_DNA"/>
</dbReference>
<feature type="coiled-coil region" evidence="7">
    <location>
        <begin position="1429"/>
        <end position="1533"/>
    </location>
</feature>
<feature type="compositionally biased region" description="Polar residues" evidence="8">
    <location>
        <begin position="1538"/>
        <end position="1547"/>
    </location>
</feature>
<evidence type="ECO:0000313" key="10">
    <source>
        <dbReference type="EMBL" id="KOO20944.1"/>
    </source>
</evidence>
<dbReference type="GO" id="GO:0007052">
    <property type="term" value="P:mitotic spindle organization"/>
    <property type="evidence" value="ECO:0007669"/>
    <property type="project" value="TreeGrafter"/>
</dbReference>
<dbReference type="PROSITE" id="PS00411">
    <property type="entry name" value="KINESIN_MOTOR_1"/>
    <property type="match status" value="1"/>
</dbReference>
<evidence type="ECO:0000256" key="7">
    <source>
        <dbReference type="SAM" id="Coils"/>
    </source>
</evidence>
<dbReference type="Gene3D" id="3.40.850.10">
    <property type="entry name" value="Kinesin motor domain"/>
    <property type="match status" value="1"/>
</dbReference>
<keyword evidence="3 6" id="KW-0547">Nucleotide-binding</keyword>
<reference evidence="11" key="1">
    <citation type="journal article" date="2015" name="PLoS Genet.">
        <title>Genome Sequence and Transcriptome Analyses of Chrysochromulina tobin: Metabolic Tools for Enhanced Algal Fitness in the Prominent Order Prymnesiales (Haptophyceae).</title>
        <authorList>
            <person name="Hovde B.T."/>
            <person name="Deodato C.R."/>
            <person name="Hunsperger H.M."/>
            <person name="Ryken S.A."/>
            <person name="Yost W."/>
            <person name="Jha R.K."/>
            <person name="Patterson J."/>
            <person name="Monnat R.J. Jr."/>
            <person name="Barlow S.B."/>
            <person name="Starkenburg S.R."/>
            <person name="Cattolico R.A."/>
        </authorList>
    </citation>
    <scope>NUCLEOTIDE SEQUENCE</scope>
    <source>
        <strain evidence="11">CCMP291</strain>
    </source>
</reference>
<feature type="region of interest" description="Disordered" evidence="8">
    <location>
        <begin position="553"/>
        <end position="577"/>
    </location>
</feature>
<dbReference type="PANTHER" id="PTHR47969:SF15">
    <property type="entry name" value="CHROMOSOME-ASSOCIATED KINESIN KIF4A-RELATED"/>
    <property type="match status" value="1"/>
</dbReference>
<dbReference type="GO" id="GO:0008017">
    <property type="term" value="F:microtubule binding"/>
    <property type="evidence" value="ECO:0007669"/>
    <property type="project" value="InterPro"/>
</dbReference>
<sequence>MAASTKGKATRPRVYARLRPMFGRDAGQPELFTVVDGTSLDYRKEETSDISRFTFDKVFGMDSKQEEVFTTIGEVALSSLRQGFNSTILAYGQTGSGKTFSMEGAKDKDTGRYTQPGLIPRLFEQIFIKFRSDETIKSFEMSLQFIELYNEQPQDLLGKRKVVDVSMDPSGGYQCKDAVRHVCKDALEAQRVYEQGCAMRATAATKMNEASSRSHALLQISVNWTEQKGKSFGVVNLVDLAGSEGLKKSGAEGQNAKEGIKINLSLCKLALTVKCLAEGATHIPYRESKLTMMLAKGLGGSNMLHIILALSNSREQVAEGTACLRFGQSCLSMSVNPSTNKLEKEQAEMRAVIAEQLQEIADLQGENENLKLELERAKDKGAAPTEVPTFLIAKYIEVNKEALSDDLKEAAGEIEALQAQLTAKRAERLTLEAEARDGKGDGGALDEAALAGLSGQDRAEAIEAQRRARALERIKAVAENEQDIRAIETEIEMQAEIERRLQERLKGADGAAAAEADRIRAEVEEEEARKRRELEDRAAALEAQLEAQLLAAQRANDEREEERRRREAEAGSSKGALESLQQEARAAIELQQRQEAELEVTRSNLEAELEKMRAQLATMAVESDARAAAEAPTVRLRERLKGEAGGGMPYETAEVMISMAEARLARHAKRGRRGDMAAVSRILETLPALSACNDLRALTDLEGANRTLFQEMQGVQRMVDYLRPRGQNAPYATIVARTLPCVLDARGRSLFIEYSMGTNAEGEVRLQYLSALLQSADPDDKENACVAIAAAAQDSPTTRQACFEQGISALVYQVLHETSQHAMPRQRLQRVVVAAMAELAHDFDPFKDLLRAQQGVPLLLSFLSPKHDEYLIKETLQLLGRMTQSNTGIQQELQRYEAISAYSGLLFAQMHDGQIAELAALALVNLISEVPSLLSTLEQNARYELIRFELLASMARALSSSMQRNQQTSSSLAGSADFRFWGSAIAAEWTDGNAGGDRKHASFVDNPQFLLRAPKGANVCLVLQDVDEAAREQARVKQRPIFLRLCVVAASAETLATRLTQLDINASGARPASLKDESGVLMLEPDVQAALDVSKTREVVLRCHVRQSTLEDAWIVVPHVGCSHQHARFVLSAFADQPVSLEQMLLPWDKRMLTSSWTKLCSAPRGIADAHWRNCPQFQMVNVGEQPVPMNVFLSYGERDKLRNQRHTTTTDAPNGLGADEYPLLSLYVMKSTVPDRRYVGGALPLVHASARYDAPIHFPTGRTDEHGLTQLEIESPIEIQSPSMGAEGPSARSFFRGGGVEAVQAALVMESDAPDAFCSIATELDRVPHKMLQKYSQQQAVLPVLFTAGTTYTMTTRCINQRQEPVRDTAVRLLLYSEKPMHASPVQGSSLHAMPKTALDGFVSRATAEPIVYGHAGIPDDCKRQRKLEDEKRQNEQLRGSLTKSNEQLRAAVTQVAELMSELAASKRQVEHLELEWRIANGAARDASAEIAKLKDEIAKLKDKLRVQAGASAASSDEIAKLKDEIAKLRIKGLRNQLSGAQSSGAPPTERQEENPKSKACVLS</sequence>
<dbReference type="InterPro" id="IPR036213">
    <property type="entry name" value="Calpain_III_sf"/>
</dbReference>
<dbReference type="GO" id="GO:0005737">
    <property type="term" value="C:cytoplasm"/>
    <property type="evidence" value="ECO:0007669"/>
    <property type="project" value="UniProtKB-SubCell"/>
</dbReference>
<feature type="coiled-coil region" evidence="7">
    <location>
        <begin position="339"/>
        <end position="434"/>
    </location>
</feature>
<keyword evidence="5 7" id="KW-0175">Coiled coil</keyword>
<dbReference type="SUPFAM" id="SSF48371">
    <property type="entry name" value="ARM repeat"/>
    <property type="match status" value="1"/>
</dbReference>
<dbReference type="InterPro" id="IPR011989">
    <property type="entry name" value="ARM-like"/>
</dbReference>
<evidence type="ECO:0000256" key="3">
    <source>
        <dbReference type="ARBA" id="ARBA00022741"/>
    </source>
</evidence>
<comment type="caution">
    <text evidence="10">The sequence shown here is derived from an EMBL/GenBank/DDBJ whole genome shotgun (WGS) entry which is preliminary data.</text>
</comment>
<keyword evidence="4 6" id="KW-0067">ATP-binding</keyword>
<comment type="similarity">
    <text evidence="6">Belongs to the TRAFAC class myosin-kinesin ATPase superfamily. Kinesin family.</text>
</comment>
<dbReference type="InterPro" id="IPR001752">
    <property type="entry name" value="Kinesin_motor_dom"/>
</dbReference>
<dbReference type="InterPro" id="IPR036961">
    <property type="entry name" value="Kinesin_motor_dom_sf"/>
</dbReference>
<dbReference type="SUPFAM" id="SSF52540">
    <property type="entry name" value="P-loop containing nucleoside triphosphate hydrolases"/>
    <property type="match status" value="1"/>
</dbReference>
<dbReference type="GO" id="GO:0007018">
    <property type="term" value="P:microtubule-based movement"/>
    <property type="evidence" value="ECO:0007669"/>
    <property type="project" value="InterPro"/>
</dbReference>
<feature type="compositionally biased region" description="Basic and acidic residues" evidence="8">
    <location>
        <begin position="555"/>
        <end position="569"/>
    </location>
</feature>
<dbReference type="Pfam" id="PF00225">
    <property type="entry name" value="Kinesin"/>
    <property type="match status" value="1"/>
</dbReference>
<dbReference type="GO" id="GO:0051231">
    <property type="term" value="P:spindle elongation"/>
    <property type="evidence" value="ECO:0007669"/>
    <property type="project" value="TreeGrafter"/>
</dbReference>
<evidence type="ECO:0000256" key="2">
    <source>
        <dbReference type="ARBA" id="ARBA00022490"/>
    </source>
</evidence>
<evidence type="ECO:0000256" key="5">
    <source>
        <dbReference type="ARBA" id="ARBA00023054"/>
    </source>
</evidence>
<dbReference type="Gene3D" id="2.60.120.380">
    <property type="match status" value="1"/>
</dbReference>
<dbReference type="SMART" id="SM00129">
    <property type="entry name" value="KISc"/>
    <property type="match status" value="1"/>
</dbReference>
<keyword evidence="11" id="KW-1185">Reference proteome</keyword>
<dbReference type="OrthoDB" id="3176171at2759"/>
<proteinExistence type="inferred from homology"/>
<evidence type="ECO:0000259" key="9">
    <source>
        <dbReference type="PROSITE" id="PS50067"/>
    </source>
</evidence>
<evidence type="ECO:0000256" key="6">
    <source>
        <dbReference type="PROSITE-ProRule" id="PRU00283"/>
    </source>
</evidence>
<dbReference type="InterPro" id="IPR019821">
    <property type="entry name" value="Kinesin_motor_CS"/>
</dbReference>
<feature type="domain" description="Kinesin motor" evidence="9">
    <location>
        <begin position="11"/>
        <end position="333"/>
    </location>
</feature>
<dbReference type="InterPro" id="IPR027417">
    <property type="entry name" value="P-loop_NTPase"/>
</dbReference>
<accession>A0A0M0J333</accession>
<dbReference type="InterPro" id="IPR016024">
    <property type="entry name" value="ARM-type_fold"/>
</dbReference>
<dbReference type="InterPro" id="IPR027640">
    <property type="entry name" value="Kinesin-like_fam"/>
</dbReference>
<dbReference type="PROSITE" id="PS50067">
    <property type="entry name" value="KINESIN_MOTOR_2"/>
    <property type="match status" value="1"/>
</dbReference>
<evidence type="ECO:0000313" key="11">
    <source>
        <dbReference type="Proteomes" id="UP000037460"/>
    </source>
</evidence>
<dbReference type="SUPFAM" id="SSF49758">
    <property type="entry name" value="Calpain large subunit, middle domain (domain III)"/>
    <property type="match status" value="1"/>
</dbReference>
<dbReference type="Proteomes" id="UP000037460">
    <property type="component" value="Unassembled WGS sequence"/>
</dbReference>
<dbReference type="GO" id="GO:0005875">
    <property type="term" value="C:microtubule associated complex"/>
    <property type="evidence" value="ECO:0007669"/>
    <property type="project" value="TreeGrafter"/>
</dbReference>
<gene>
    <name evidence="10" type="ORF">Ctob_002176</name>
</gene>
<comment type="subcellular location">
    <subcellularLocation>
        <location evidence="1">Cytoplasm</location>
    </subcellularLocation>
</comment>
<feature type="binding site" evidence="6">
    <location>
        <begin position="92"/>
        <end position="99"/>
    </location>
    <ligand>
        <name>ATP</name>
        <dbReference type="ChEBI" id="CHEBI:30616"/>
    </ligand>
</feature>
<evidence type="ECO:0000256" key="4">
    <source>
        <dbReference type="ARBA" id="ARBA00022840"/>
    </source>
</evidence>
<feature type="region of interest" description="Disordered" evidence="8">
    <location>
        <begin position="1538"/>
        <end position="1565"/>
    </location>
</feature>
<dbReference type="PRINTS" id="PR00380">
    <property type="entry name" value="KINESINHEAVY"/>
</dbReference>
<name>A0A0M0J333_9EUKA</name>
<evidence type="ECO:0000256" key="8">
    <source>
        <dbReference type="SAM" id="MobiDB-lite"/>
    </source>
</evidence>
<dbReference type="Gene3D" id="1.20.5.1700">
    <property type="match status" value="1"/>
</dbReference>
<organism evidence="10 11">
    <name type="scientific">Chrysochromulina tobinii</name>
    <dbReference type="NCBI Taxonomy" id="1460289"/>
    <lineage>
        <taxon>Eukaryota</taxon>
        <taxon>Haptista</taxon>
        <taxon>Haptophyta</taxon>
        <taxon>Prymnesiophyceae</taxon>
        <taxon>Prymnesiales</taxon>
        <taxon>Chrysochromulinaceae</taxon>
        <taxon>Chrysochromulina</taxon>
    </lineage>
</organism>